<evidence type="ECO:0000256" key="1">
    <source>
        <dbReference type="SAM" id="MobiDB-lite"/>
    </source>
</evidence>
<dbReference type="Proteomes" id="UP000254841">
    <property type="component" value="Unassembled WGS sequence"/>
</dbReference>
<reference evidence="2 4" key="1">
    <citation type="submission" date="2018-06" db="EMBL/GenBank/DDBJ databases">
        <authorList>
            <consortium name="Pathogen Informatics"/>
            <person name="Doyle S."/>
        </authorList>
    </citation>
    <scope>NUCLEOTIDE SEQUENCE [LARGE SCALE GENOMIC DNA]</scope>
    <source>
        <strain evidence="2 4">NCTC12410</strain>
    </source>
</reference>
<proteinExistence type="predicted"/>
<accession>A0A377J1V3</accession>
<dbReference type="AlphaFoldDB" id="A0A377J1V3"/>
<dbReference type="EMBL" id="UGHV01000001">
    <property type="protein sequence ID" value="STO96279.1"/>
    <property type="molecule type" value="Genomic_DNA"/>
</dbReference>
<evidence type="ECO:0000313" key="4">
    <source>
        <dbReference type="Proteomes" id="UP000254841"/>
    </source>
</evidence>
<dbReference type="EMBL" id="UGHV01000001">
    <property type="protein sequence ID" value="STO96214.1"/>
    <property type="molecule type" value="Genomic_DNA"/>
</dbReference>
<sequence length="29" mass="3396">MDFRLMDRHADKSARDDRESAEKTTREGA</sequence>
<protein>
    <submittedName>
        <fullName evidence="2">Uncharacterized protein</fullName>
    </submittedName>
</protein>
<gene>
    <name evidence="2" type="ORF">NCTC12410_00023</name>
    <name evidence="3" type="ORF">NCTC12410_00088</name>
</gene>
<feature type="region of interest" description="Disordered" evidence="1">
    <location>
        <begin position="1"/>
        <end position="29"/>
    </location>
</feature>
<organism evidence="2 4">
    <name type="scientific">Helicobacter canis</name>
    <dbReference type="NCBI Taxonomy" id="29419"/>
    <lineage>
        <taxon>Bacteria</taxon>
        <taxon>Pseudomonadati</taxon>
        <taxon>Campylobacterota</taxon>
        <taxon>Epsilonproteobacteria</taxon>
        <taxon>Campylobacterales</taxon>
        <taxon>Helicobacteraceae</taxon>
        <taxon>Helicobacter</taxon>
    </lineage>
</organism>
<name>A0A377J1V3_9HELI</name>
<evidence type="ECO:0000313" key="2">
    <source>
        <dbReference type="EMBL" id="STO96214.1"/>
    </source>
</evidence>
<evidence type="ECO:0000313" key="3">
    <source>
        <dbReference type="EMBL" id="STO96279.1"/>
    </source>
</evidence>